<evidence type="ECO:0000256" key="1">
    <source>
        <dbReference type="SAM" id="MobiDB-lite"/>
    </source>
</evidence>
<feature type="chain" id="PRO_5018255745" evidence="2">
    <location>
        <begin position="16"/>
        <end position="135"/>
    </location>
</feature>
<gene>
    <name evidence="3" type="ORF">SVUK_LOCUS19815</name>
</gene>
<feature type="compositionally biased region" description="Basic and acidic residues" evidence="1">
    <location>
        <begin position="85"/>
        <end position="99"/>
    </location>
</feature>
<feature type="signal peptide" evidence="2">
    <location>
        <begin position="1"/>
        <end position="15"/>
    </location>
</feature>
<dbReference type="Proteomes" id="UP000270094">
    <property type="component" value="Unassembled WGS sequence"/>
</dbReference>
<dbReference type="EMBL" id="UYYB01133527">
    <property type="protein sequence ID" value="VDM84817.1"/>
    <property type="molecule type" value="Genomic_DNA"/>
</dbReference>
<dbReference type="AlphaFoldDB" id="A0A3P7K8T8"/>
<organism evidence="3 4">
    <name type="scientific">Strongylus vulgaris</name>
    <name type="common">Blood worm</name>
    <dbReference type="NCBI Taxonomy" id="40348"/>
    <lineage>
        <taxon>Eukaryota</taxon>
        <taxon>Metazoa</taxon>
        <taxon>Ecdysozoa</taxon>
        <taxon>Nematoda</taxon>
        <taxon>Chromadorea</taxon>
        <taxon>Rhabditida</taxon>
        <taxon>Rhabditina</taxon>
        <taxon>Rhabditomorpha</taxon>
        <taxon>Strongyloidea</taxon>
        <taxon>Strongylidae</taxon>
        <taxon>Strongylus</taxon>
    </lineage>
</organism>
<evidence type="ECO:0000256" key="2">
    <source>
        <dbReference type="SAM" id="SignalP"/>
    </source>
</evidence>
<feature type="region of interest" description="Disordered" evidence="1">
    <location>
        <begin position="85"/>
        <end position="112"/>
    </location>
</feature>
<protein>
    <submittedName>
        <fullName evidence="3">Uncharacterized protein</fullName>
    </submittedName>
</protein>
<keyword evidence="4" id="KW-1185">Reference proteome</keyword>
<dbReference type="OrthoDB" id="347314at2759"/>
<accession>A0A3P7K8T8</accession>
<dbReference type="Gene3D" id="2.60.40.4060">
    <property type="entry name" value="Reeler domain"/>
    <property type="match status" value="1"/>
</dbReference>
<sequence>MRLLILLINTLLTFAYKCTIRPYEAKGPKQTGNNGYAIEIDAATTRSDNGSTGFIPGETYKIKGLDRAEKQKVLRKLSQTFEEREKGKERAVVRGRGDARTSPGCRRGGVSHSNLRPKTSIHTIWKAPDVRNLKN</sequence>
<evidence type="ECO:0000313" key="4">
    <source>
        <dbReference type="Proteomes" id="UP000270094"/>
    </source>
</evidence>
<reference evidence="3 4" key="1">
    <citation type="submission" date="2018-11" db="EMBL/GenBank/DDBJ databases">
        <authorList>
            <consortium name="Pathogen Informatics"/>
        </authorList>
    </citation>
    <scope>NUCLEOTIDE SEQUENCE [LARGE SCALE GENOMIC DNA]</scope>
</reference>
<name>A0A3P7K8T8_STRVU</name>
<dbReference type="InterPro" id="IPR042307">
    <property type="entry name" value="Reeler_sf"/>
</dbReference>
<keyword evidence="2" id="KW-0732">Signal</keyword>
<evidence type="ECO:0000313" key="3">
    <source>
        <dbReference type="EMBL" id="VDM84817.1"/>
    </source>
</evidence>
<proteinExistence type="predicted"/>